<evidence type="ECO:0000313" key="2">
    <source>
        <dbReference type="WBParaSite" id="SCUD_0000432601-mRNA-1"/>
    </source>
</evidence>
<feature type="region of interest" description="Disordered" evidence="1">
    <location>
        <begin position="44"/>
        <end position="67"/>
    </location>
</feature>
<sequence>LGRKNQCRQTEKNDTSSRHQRKEIILNVRITQASEYYQYQKSYQKSVAEPDERFSRRPTSRSTDRIP</sequence>
<protein>
    <submittedName>
        <fullName evidence="2">Ovule protein</fullName>
    </submittedName>
</protein>
<dbReference type="WBParaSite" id="SCUD_0000432601-mRNA-1">
    <property type="protein sequence ID" value="SCUD_0000432601-mRNA-1"/>
    <property type="gene ID" value="SCUD_0000432601"/>
</dbReference>
<proteinExistence type="predicted"/>
<organism evidence="2">
    <name type="scientific">Schistosoma curassoni</name>
    <dbReference type="NCBI Taxonomy" id="6186"/>
    <lineage>
        <taxon>Eukaryota</taxon>
        <taxon>Metazoa</taxon>
        <taxon>Spiralia</taxon>
        <taxon>Lophotrochozoa</taxon>
        <taxon>Platyhelminthes</taxon>
        <taxon>Trematoda</taxon>
        <taxon>Digenea</taxon>
        <taxon>Strigeidida</taxon>
        <taxon>Schistosomatoidea</taxon>
        <taxon>Schistosomatidae</taxon>
        <taxon>Schistosoma</taxon>
    </lineage>
</organism>
<feature type="region of interest" description="Disordered" evidence="1">
    <location>
        <begin position="1"/>
        <end position="21"/>
    </location>
</feature>
<name>A0A183JNP0_9TREM</name>
<accession>A0A183JNP0</accession>
<dbReference type="AlphaFoldDB" id="A0A183JNP0"/>
<evidence type="ECO:0000256" key="1">
    <source>
        <dbReference type="SAM" id="MobiDB-lite"/>
    </source>
</evidence>
<reference evidence="2" key="1">
    <citation type="submission" date="2016-06" db="UniProtKB">
        <authorList>
            <consortium name="WormBaseParasite"/>
        </authorList>
    </citation>
    <scope>IDENTIFICATION</scope>
</reference>